<dbReference type="Proteomes" id="UP000039865">
    <property type="component" value="Unassembled WGS sequence"/>
</dbReference>
<sequence>MSGTGNIKLQAHKVGLNQYRNEYIDFEVKQIRKEHQLEQRAKELKAHNINNLYGLIPISRNTDRQSSLFPHISVDVLSPLRNKFRSSIERYADNKSMSPNQSQAIDQGFIIQDLKQKKTNRFDKIMSSYEANQNRNYDRQGEYNDNERKDTITINETIQESPQQRSHFKTRNNATFQIHNDPNSVHQSLMSLSMNEGRRNDSVSLSNQFNQNLKENIKLSKIRKQNKSISSRFDQQSTVFSTQSPQSNYRVKQAYGVKDSPNNQAILEAKENRQKLRHLLVECIDFENQTKDHSLDLDKEVVRYQQYMTTFKNYIDFKQQNPYSEQDEDYDRAIASSQQRRDERNKLIKLIDRRENNMMQKYKLINNSGINLSRQNQNHEHHNSQLFNQNSNNAIDVYGNQVNEESQLIDAQDSEQKPKKHFRFQSEEKIKLFDMTYRSNQMNIERKNTQKVQFQSVKENDPEKQRLLLLISQGIRYDIEKIRKDITKKRKKNLKIYHEEMSKPDYWEKNSYKGFKGFIQQVKDMKNEYDNDKLSISCSIIHKAKHLKIKKLN</sequence>
<evidence type="ECO:0000313" key="1">
    <source>
        <dbReference type="EMBL" id="CDW75729.1"/>
    </source>
</evidence>
<dbReference type="AlphaFoldDB" id="A0A078A4P0"/>
<organism evidence="1 2">
    <name type="scientific">Stylonychia lemnae</name>
    <name type="common">Ciliate</name>
    <dbReference type="NCBI Taxonomy" id="5949"/>
    <lineage>
        <taxon>Eukaryota</taxon>
        <taxon>Sar</taxon>
        <taxon>Alveolata</taxon>
        <taxon>Ciliophora</taxon>
        <taxon>Intramacronucleata</taxon>
        <taxon>Spirotrichea</taxon>
        <taxon>Stichotrichia</taxon>
        <taxon>Sporadotrichida</taxon>
        <taxon>Oxytrichidae</taxon>
        <taxon>Stylonychinae</taxon>
        <taxon>Stylonychia</taxon>
    </lineage>
</organism>
<proteinExistence type="predicted"/>
<protein>
    <submittedName>
        <fullName evidence="1">Uncharacterized protein</fullName>
    </submittedName>
</protein>
<reference evidence="1 2" key="1">
    <citation type="submission" date="2014-06" db="EMBL/GenBank/DDBJ databases">
        <authorList>
            <person name="Swart Estienne"/>
        </authorList>
    </citation>
    <scope>NUCLEOTIDE SEQUENCE [LARGE SCALE GENOMIC DNA]</scope>
    <source>
        <strain evidence="1 2">130c</strain>
    </source>
</reference>
<gene>
    <name evidence="1" type="primary">Contig3928.g4199</name>
    <name evidence="1" type="ORF">STYLEM_4722</name>
</gene>
<evidence type="ECO:0000313" key="2">
    <source>
        <dbReference type="Proteomes" id="UP000039865"/>
    </source>
</evidence>
<accession>A0A078A4P0</accession>
<dbReference type="InParanoid" id="A0A078A4P0"/>
<keyword evidence="2" id="KW-1185">Reference proteome</keyword>
<dbReference type="EMBL" id="CCKQ01004574">
    <property type="protein sequence ID" value="CDW75729.1"/>
    <property type="molecule type" value="Genomic_DNA"/>
</dbReference>
<name>A0A078A4P0_STYLE</name>